<proteinExistence type="inferred from homology"/>
<dbReference type="GO" id="GO:0009279">
    <property type="term" value="C:cell outer membrane"/>
    <property type="evidence" value="ECO:0007669"/>
    <property type="project" value="UniProtKB-SubCell"/>
</dbReference>
<reference evidence="8" key="1">
    <citation type="submission" date="2015-10" db="EMBL/GenBank/DDBJ databases">
        <title>Description of Candidatus Tenderia electrophaga gen. nov, sp. nov., an Uncultivated Electroautotroph from a Biocathode Enrichment.</title>
        <authorList>
            <person name="Eddie B.J."/>
            <person name="Malanoski A.P."/>
            <person name="Wang Z."/>
            <person name="Hall R.J."/>
            <person name="Oh S.D."/>
            <person name="Heiner C."/>
            <person name="Lin B."/>
            <person name="Strycharz-Glaven S.M."/>
        </authorList>
    </citation>
    <scope>NUCLEOTIDE SEQUENCE [LARGE SCALE GENOMIC DNA]</scope>
    <source>
        <strain evidence="8">NRL1</strain>
    </source>
</reference>
<keyword evidence="5" id="KW-0175">Coiled coil</keyword>
<gene>
    <name evidence="4" type="primary">bamD</name>
    <name evidence="8" type="ORF">Tel_06635</name>
</gene>
<feature type="coiled-coil region" evidence="5">
    <location>
        <begin position="162"/>
        <end position="189"/>
    </location>
</feature>
<dbReference type="Gene3D" id="3.30.70.1070">
    <property type="entry name" value="Sporulation related repeat"/>
    <property type="match status" value="1"/>
</dbReference>
<dbReference type="Proteomes" id="UP000055136">
    <property type="component" value="Chromosome"/>
</dbReference>
<dbReference type="InterPro" id="IPR011990">
    <property type="entry name" value="TPR-like_helical_dom_sf"/>
</dbReference>
<dbReference type="Pfam" id="PF05036">
    <property type="entry name" value="SPOR"/>
    <property type="match status" value="1"/>
</dbReference>
<dbReference type="AlphaFoldDB" id="A0A0S2TCH7"/>
<protein>
    <recommendedName>
        <fullName evidence="4">Outer membrane protein assembly factor BamD</fullName>
    </recommendedName>
</protein>
<dbReference type="HAMAP" id="MF_00922">
    <property type="entry name" value="OM_assembly_BamD"/>
    <property type="match status" value="1"/>
</dbReference>
<evidence type="ECO:0000256" key="5">
    <source>
        <dbReference type="SAM" id="Coils"/>
    </source>
</evidence>
<feature type="domain" description="SPOR" evidence="7">
    <location>
        <begin position="257"/>
        <end position="335"/>
    </location>
</feature>
<keyword evidence="9" id="KW-1185">Reference proteome</keyword>
<evidence type="ECO:0000256" key="2">
    <source>
        <dbReference type="ARBA" id="ARBA00023136"/>
    </source>
</evidence>
<accession>A0A0S2TCH7</accession>
<dbReference type="InterPro" id="IPR039565">
    <property type="entry name" value="BamD-like"/>
</dbReference>
<keyword evidence="2 4" id="KW-0472">Membrane</keyword>
<evidence type="ECO:0000256" key="1">
    <source>
        <dbReference type="ARBA" id="ARBA00022729"/>
    </source>
</evidence>
<dbReference type="PROSITE" id="PS51257">
    <property type="entry name" value="PROKAR_LIPOPROTEIN"/>
    <property type="match status" value="1"/>
</dbReference>
<evidence type="ECO:0000256" key="4">
    <source>
        <dbReference type="HAMAP-Rule" id="MF_00922"/>
    </source>
</evidence>
<keyword evidence="4" id="KW-0564">Palmitate</keyword>
<dbReference type="STRING" id="1748243.Tel_06635"/>
<dbReference type="InterPro" id="IPR007730">
    <property type="entry name" value="SPOR-like_dom"/>
</dbReference>
<comment type="function">
    <text evidence="4">Part of the outer membrane protein assembly complex, which is involved in assembly and insertion of beta-barrel proteins into the outer membrane.</text>
</comment>
<feature type="signal peptide" evidence="6">
    <location>
        <begin position="1"/>
        <end position="22"/>
    </location>
</feature>
<organism evidence="8 9">
    <name type="scientific">Candidatus Tenderia electrophaga</name>
    <dbReference type="NCBI Taxonomy" id="1748243"/>
    <lineage>
        <taxon>Bacteria</taxon>
        <taxon>Pseudomonadati</taxon>
        <taxon>Pseudomonadota</taxon>
        <taxon>Gammaproteobacteria</taxon>
        <taxon>Candidatus Tenderiales</taxon>
        <taxon>Candidatus Tenderiaceae</taxon>
        <taxon>Candidatus Tenderia</taxon>
    </lineage>
</organism>
<evidence type="ECO:0000256" key="3">
    <source>
        <dbReference type="ARBA" id="ARBA00023237"/>
    </source>
</evidence>
<evidence type="ECO:0000256" key="6">
    <source>
        <dbReference type="SAM" id="SignalP"/>
    </source>
</evidence>
<dbReference type="SUPFAM" id="SSF48452">
    <property type="entry name" value="TPR-like"/>
    <property type="match status" value="1"/>
</dbReference>
<evidence type="ECO:0000313" key="8">
    <source>
        <dbReference type="EMBL" id="ALP52857.1"/>
    </source>
</evidence>
<dbReference type="EMBL" id="CP013099">
    <property type="protein sequence ID" value="ALP52857.1"/>
    <property type="molecule type" value="Genomic_DNA"/>
</dbReference>
<keyword evidence="1 4" id="KW-0732">Signal</keyword>
<name>A0A0S2TCH7_9GAMM</name>
<dbReference type="Gene3D" id="1.25.40.10">
    <property type="entry name" value="Tetratricopeptide repeat domain"/>
    <property type="match status" value="1"/>
</dbReference>
<comment type="subcellular location">
    <subcellularLocation>
        <location evidence="4">Cell outer membrane</location>
        <topology evidence="4">Lipid-anchor</topology>
    </subcellularLocation>
</comment>
<evidence type="ECO:0000259" key="7">
    <source>
        <dbReference type="PROSITE" id="PS51724"/>
    </source>
</evidence>
<dbReference type="PROSITE" id="PS51724">
    <property type="entry name" value="SPOR"/>
    <property type="match status" value="1"/>
</dbReference>
<keyword evidence="3 4" id="KW-0998">Cell outer membrane</keyword>
<dbReference type="KEGG" id="tee:Tel_06635"/>
<evidence type="ECO:0000313" key="9">
    <source>
        <dbReference type="Proteomes" id="UP000055136"/>
    </source>
</evidence>
<dbReference type="GO" id="GO:0043165">
    <property type="term" value="P:Gram-negative-bacterium-type cell outer membrane assembly"/>
    <property type="evidence" value="ECO:0007669"/>
    <property type="project" value="UniProtKB-UniRule"/>
</dbReference>
<dbReference type="GO" id="GO:0051205">
    <property type="term" value="P:protein insertion into membrane"/>
    <property type="evidence" value="ECO:0007669"/>
    <property type="project" value="UniProtKB-UniRule"/>
</dbReference>
<dbReference type="SUPFAM" id="SSF110997">
    <property type="entry name" value="Sporulation related repeat"/>
    <property type="match status" value="1"/>
</dbReference>
<dbReference type="NCBIfam" id="TIGR03302">
    <property type="entry name" value="OM_YfiO"/>
    <property type="match status" value="1"/>
</dbReference>
<comment type="subunit">
    <text evidence="4">Part of the Bam complex.</text>
</comment>
<dbReference type="Pfam" id="PF13525">
    <property type="entry name" value="YfiO"/>
    <property type="match status" value="1"/>
</dbReference>
<dbReference type="GO" id="GO:0042834">
    <property type="term" value="F:peptidoglycan binding"/>
    <property type="evidence" value="ECO:0007669"/>
    <property type="project" value="InterPro"/>
</dbReference>
<dbReference type="CDD" id="cd15830">
    <property type="entry name" value="BamD"/>
    <property type="match status" value="1"/>
</dbReference>
<dbReference type="InterPro" id="IPR017689">
    <property type="entry name" value="BamD"/>
</dbReference>
<dbReference type="InterPro" id="IPR036680">
    <property type="entry name" value="SPOR-like_sf"/>
</dbReference>
<sequence>MKAYSPLAALILITLISGCASMTPQTQQVQASLSPEHYYGEARKAQAGGDHAGAIQAFKELEDRYPLSPYAQLAPLEIAYAQYKLGEYDAGAAQTERFITNHPEHANLDYAYYLKGLIRSAQGTANPEAAPAQQAIVDPEHARQAFQSFSLLVQGFPDSGYRDNALQRMAQLRNLLARHELESVRQQLEQGRQQAAIRRAKYIAEQYPKTPAAREALELITSSASTTISGVEVMPVTAPIAPTLAQESIHREEWLLQQNPRHFTLQIAGTSSQEGLQRYIEQHQLQDQSAYFRRMHNNKAWYSLLYGNYGSRDQAIDAAERLKTELGLDNIWIRRFNDVQASIMEGHDN</sequence>
<feature type="chain" id="PRO_5008995453" description="Outer membrane protein assembly factor BamD" evidence="6">
    <location>
        <begin position="23"/>
        <end position="349"/>
    </location>
</feature>
<keyword evidence="4" id="KW-0449">Lipoprotein</keyword>
<comment type="similarity">
    <text evidence="4">Belongs to the BamD family.</text>
</comment>